<dbReference type="AlphaFoldDB" id="A0A8J4HB54"/>
<reference evidence="3" key="1">
    <citation type="journal article" date="2020" name="mSystems">
        <title>Genome- and Community-Level Interaction Insights into Carbon Utilization and Element Cycling Functions of Hydrothermarchaeota in Hydrothermal Sediment.</title>
        <authorList>
            <person name="Zhou Z."/>
            <person name="Liu Y."/>
            <person name="Xu W."/>
            <person name="Pan J."/>
            <person name="Luo Z.H."/>
            <person name="Li M."/>
        </authorList>
    </citation>
    <scope>NUCLEOTIDE SEQUENCE</scope>
    <source>
        <strain evidence="3">SpSt-997</strain>
    </source>
</reference>
<dbReference type="PANTHER" id="PTHR37829">
    <property type="entry name" value="PHAGE-LIKE ELEMENT PBSX PROTEIN XKDT"/>
    <property type="match status" value="1"/>
</dbReference>
<gene>
    <name evidence="3" type="ORF">ENY07_08295</name>
</gene>
<organism evidence="3">
    <name type="scientific">Acidicaldus sp</name>
    <dbReference type="NCBI Taxonomy" id="1872105"/>
    <lineage>
        <taxon>Bacteria</taxon>
        <taxon>Pseudomonadati</taxon>
        <taxon>Pseudomonadota</taxon>
        <taxon>Alphaproteobacteria</taxon>
        <taxon>Acetobacterales</taxon>
        <taxon>Acetobacteraceae</taxon>
        <taxon>Acidicaldus</taxon>
    </lineage>
</organism>
<dbReference type="EMBL" id="DTQM01000164">
    <property type="protein sequence ID" value="HGC43202.1"/>
    <property type="molecule type" value="Genomic_DNA"/>
</dbReference>
<evidence type="ECO:0000259" key="1">
    <source>
        <dbReference type="Pfam" id="PF04865"/>
    </source>
</evidence>
<comment type="caution">
    <text evidence="3">The sequence shown here is derived from an EMBL/GenBank/DDBJ whole genome shotgun (WGS) entry which is preliminary data.</text>
</comment>
<name>A0A8J4HB54_9PROT</name>
<dbReference type="Pfam" id="PF26079">
    <property type="entry name" value="Baseplate_J_C"/>
    <property type="match status" value="1"/>
</dbReference>
<dbReference type="Pfam" id="PF04865">
    <property type="entry name" value="Baseplate_J"/>
    <property type="match status" value="1"/>
</dbReference>
<feature type="domain" description="Baseplate protein J-like barrel" evidence="1">
    <location>
        <begin position="91"/>
        <end position="188"/>
    </location>
</feature>
<evidence type="ECO:0000313" key="3">
    <source>
        <dbReference type="EMBL" id="HGC43202.1"/>
    </source>
</evidence>
<dbReference type="InterPro" id="IPR006949">
    <property type="entry name" value="Barrel_Baseplate_J-like"/>
</dbReference>
<proteinExistence type="predicted"/>
<sequence>MTLNLQNFSTLVQNAAAAVQGASSALLDLSVGSVLRAILEASSSVALWLQWLILQVLSMTRAATSAGSDLDSWMADFGLTRLPAVAASGTVTFSRFTPSNSALVPVGATVSTAGGTESFTVIADPANPAWNGTLNGYVLAAGLGAISVPVVATTPGAAGNVQPGTVTLLGTAMPGVDQVSNPQAFTGGLNAETDAAFRARFVNYINSRSLATPIAVGYAVSSVQQGLNYLIAENTNAAGAPQMGFFTVTVDNGTGNPPASLLQTVSAAIEAVRPIGSSFAVLGPVDVPVAIVLTVTIAANATLTTIVGEVAQAITSYVDALPIGASLAYSRIAQLAYDADPAVVNVTDITLNGATADITPPANGVVKAASVVVN</sequence>
<dbReference type="InterPro" id="IPR052399">
    <property type="entry name" value="Phage_Baseplate_Assmbl_Protein"/>
</dbReference>
<evidence type="ECO:0000259" key="2">
    <source>
        <dbReference type="Pfam" id="PF26079"/>
    </source>
</evidence>
<dbReference type="InterPro" id="IPR058530">
    <property type="entry name" value="Baseplate_J-like_C"/>
</dbReference>
<accession>A0A8J4HB54</accession>
<feature type="domain" description="Baseplate J-like C-terminal" evidence="2">
    <location>
        <begin position="289"/>
        <end position="374"/>
    </location>
</feature>
<dbReference type="PANTHER" id="PTHR37829:SF3">
    <property type="entry name" value="PROTEIN JAYE-RELATED"/>
    <property type="match status" value="1"/>
</dbReference>
<protein>
    <submittedName>
        <fullName evidence="3">Baseplate protein</fullName>
    </submittedName>
</protein>